<keyword evidence="1" id="KW-0812">Transmembrane</keyword>
<reference evidence="2" key="1">
    <citation type="journal article" date="2018" name="Nat. Genet.">
        <title>Extensive intraspecific gene order and gene structural variations between Mo17 and other maize genomes.</title>
        <authorList>
            <person name="Sun S."/>
            <person name="Zhou Y."/>
            <person name="Chen J."/>
            <person name="Shi J."/>
            <person name="Zhao H."/>
            <person name="Zhao H."/>
            <person name="Song W."/>
            <person name="Zhang M."/>
            <person name="Cui Y."/>
            <person name="Dong X."/>
            <person name="Liu H."/>
            <person name="Ma X."/>
            <person name="Jiao Y."/>
            <person name="Wang B."/>
            <person name="Wei X."/>
            <person name="Stein J.C."/>
            <person name="Glaubitz J.C."/>
            <person name="Lu F."/>
            <person name="Yu G."/>
            <person name="Liang C."/>
            <person name="Fengler K."/>
            <person name="Li B."/>
            <person name="Rafalski A."/>
            <person name="Schnable P.S."/>
            <person name="Ware D.H."/>
            <person name="Buckler E.S."/>
            <person name="Lai J."/>
        </authorList>
    </citation>
    <scope>NUCLEOTIDE SEQUENCE [LARGE SCALE GENOMIC DNA]</scope>
    <source>
        <tissue evidence="2">Seedling</tissue>
    </source>
</reference>
<evidence type="ECO:0000313" key="2">
    <source>
        <dbReference type="EMBL" id="PWZ16353.1"/>
    </source>
</evidence>
<comment type="caution">
    <text evidence="2">The sequence shown here is derived from an EMBL/GenBank/DDBJ whole genome shotgun (WGS) entry which is preliminary data.</text>
</comment>
<feature type="transmembrane region" description="Helical" evidence="1">
    <location>
        <begin position="71"/>
        <end position="97"/>
    </location>
</feature>
<dbReference type="AlphaFoldDB" id="A0A3L6E7L4"/>
<sequence>MAQLKRMPLVMWEQVAQLHKGWANREHTTKEWVICNPSTITGISQTNGGMDLFCDSCSYLRYKLMLSANCCVALIPICDISCVATFTTQAIFFVLVIY</sequence>
<proteinExistence type="predicted"/>
<keyword evidence="1" id="KW-1133">Transmembrane helix</keyword>
<evidence type="ECO:0000256" key="1">
    <source>
        <dbReference type="SAM" id="Phobius"/>
    </source>
</evidence>
<gene>
    <name evidence="2" type="ORF">Zm00014a_040803</name>
</gene>
<protein>
    <submittedName>
        <fullName evidence="2">Uncharacterized protein</fullName>
    </submittedName>
</protein>
<accession>A0A3L6E7L4</accession>
<keyword evidence="1" id="KW-0472">Membrane</keyword>
<organism evidence="2">
    <name type="scientific">Zea mays</name>
    <name type="common">Maize</name>
    <dbReference type="NCBI Taxonomy" id="4577"/>
    <lineage>
        <taxon>Eukaryota</taxon>
        <taxon>Viridiplantae</taxon>
        <taxon>Streptophyta</taxon>
        <taxon>Embryophyta</taxon>
        <taxon>Tracheophyta</taxon>
        <taxon>Spermatophyta</taxon>
        <taxon>Magnoliopsida</taxon>
        <taxon>Liliopsida</taxon>
        <taxon>Poales</taxon>
        <taxon>Poaceae</taxon>
        <taxon>PACMAD clade</taxon>
        <taxon>Panicoideae</taxon>
        <taxon>Andropogonodae</taxon>
        <taxon>Andropogoneae</taxon>
        <taxon>Tripsacinae</taxon>
        <taxon>Zea</taxon>
    </lineage>
</organism>
<dbReference type="EMBL" id="NCVQ01000007">
    <property type="protein sequence ID" value="PWZ16353.1"/>
    <property type="molecule type" value="Genomic_DNA"/>
</dbReference>
<name>A0A3L6E7L4_MAIZE</name>
<dbReference type="Proteomes" id="UP000251960">
    <property type="component" value="Chromosome 6"/>
</dbReference>